<evidence type="ECO:0000256" key="1">
    <source>
        <dbReference type="ARBA" id="ARBA00023125"/>
    </source>
</evidence>
<comment type="caution">
    <text evidence="3">The sequence shown here is derived from an EMBL/GenBank/DDBJ whole genome shotgun (WGS) entry which is preliminary data.</text>
</comment>
<dbReference type="EMBL" id="SZQA01000009">
    <property type="protein sequence ID" value="TKK88803.1"/>
    <property type="molecule type" value="Genomic_DNA"/>
</dbReference>
<evidence type="ECO:0000259" key="2">
    <source>
        <dbReference type="PROSITE" id="PS50937"/>
    </source>
</evidence>
<dbReference type="RefSeq" id="WP_137247142.1">
    <property type="nucleotide sequence ID" value="NZ_SZQA01000009.1"/>
</dbReference>
<dbReference type="PANTHER" id="PTHR30204">
    <property type="entry name" value="REDOX-CYCLING DRUG-SENSING TRANSCRIPTIONAL ACTIVATOR SOXR"/>
    <property type="match status" value="1"/>
</dbReference>
<sequence length="233" mass="25482">MRIGELAEMAGVSTRTIRHYHHMGLLAEPTRRANGYRDYRLRDAVVLARIRRLAELGLSLDEIRDVLADDEGRELREVLLELDADLAREQQVLAAKRARLSMLLAIEGDLSADAVVSPEMADVLRALPGEGFAKFDREMMSLLPPDVLAELGPMVEGAADLYARLDALHDAAPDDPRVAALAADLVGLLPASMLGGLGEEAGERWLGELGVEVSPAQAAVFHQVMTMSRERKR</sequence>
<name>A0A4V5V0S6_9ACTN</name>
<reference evidence="3 4" key="1">
    <citation type="submission" date="2019-04" db="EMBL/GenBank/DDBJ databases">
        <title>Herbidospora sp. NEAU-GS14.nov., a novel actinomycete isolated from soil.</title>
        <authorList>
            <person name="Han L."/>
        </authorList>
    </citation>
    <scope>NUCLEOTIDE SEQUENCE [LARGE SCALE GENOMIC DNA]</scope>
    <source>
        <strain evidence="3 4">NEAU-GS14</strain>
    </source>
</reference>
<dbReference type="InterPro" id="IPR047057">
    <property type="entry name" value="MerR_fam"/>
</dbReference>
<gene>
    <name evidence="3" type="ORF">FDA94_12010</name>
</gene>
<protein>
    <submittedName>
        <fullName evidence="3">MerR family transcriptional regulator</fullName>
    </submittedName>
</protein>
<dbReference type="AlphaFoldDB" id="A0A4V5V0S6"/>
<proteinExistence type="predicted"/>
<dbReference type="OrthoDB" id="4569196at2"/>
<dbReference type="InterPro" id="IPR000551">
    <property type="entry name" value="MerR-type_HTH_dom"/>
</dbReference>
<dbReference type="GO" id="GO:0003677">
    <property type="term" value="F:DNA binding"/>
    <property type="evidence" value="ECO:0007669"/>
    <property type="project" value="UniProtKB-KW"/>
</dbReference>
<keyword evidence="1" id="KW-0238">DNA-binding</keyword>
<feature type="domain" description="HTH merR-type" evidence="2">
    <location>
        <begin position="1"/>
        <end position="69"/>
    </location>
</feature>
<dbReference type="PRINTS" id="PR00040">
    <property type="entry name" value="HTHMERR"/>
</dbReference>
<dbReference type="Pfam" id="PF13411">
    <property type="entry name" value="MerR_1"/>
    <property type="match status" value="1"/>
</dbReference>
<dbReference type="Gene3D" id="1.10.1660.10">
    <property type="match status" value="1"/>
</dbReference>
<dbReference type="Proteomes" id="UP000308705">
    <property type="component" value="Unassembled WGS sequence"/>
</dbReference>
<accession>A0A4V5V0S6</accession>
<dbReference type="InterPro" id="IPR009061">
    <property type="entry name" value="DNA-bd_dom_put_sf"/>
</dbReference>
<dbReference type="SUPFAM" id="SSF46955">
    <property type="entry name" value="Putative DNA-binding domain"/>
    <property type="match status" value="1"/>
</dbReference>
<dbReference type="CDD" id="cd00592">
    <property type="entry name" value="HTH_MerR-like"/>
    <property type="match status" value="1"/>
</dbReference>
<dbReference type="PROSITE" id="PS50937">
    <property type="entry name" value="HTH_MERR_2"/>
    <property type="match status" value="1"/>
</dbReference>
<dbReference type="SMART" id="SM00422">
    <property type="entry name" value="HTH_MERR"/>
    <property type="match status" value="1"/>
</dbReference>
<keyword evidence="4" id="KW-1185">Reference proteome</keyword>
<dbReference type="GO" id="GO:0003700">
    <property type="term" value="F:DNA-binding transcription factor activity"/>
    <property type="evidence" value="ECO:0007669"/>
    <property type="project" value="InterPro"/>
</dbReference>
<organism evidence="3 4">
    <name type="scientific">Herbidospora galbida</name>
    <dbReference type="NCBI Taxonomy" id="2575442"/>
    <lineage>
        <taxon>Bacteria</taxon>
        <taxon>Bacillati</taxon>
        <taxon>Actinomycetota</taxon>
        <taxon>Actinomycetes</taxon>
        <taxon>Streptosporangiales</taxon>
        <taxon>Streptosporangiaceae</taxon>
        <taxon>Herbidospora</taxon>
    </lineage>
</organism>
<evidence type="ECO:0000313" key="4">
    <source>
        <dbReference type="Proteomes" id="UP000308705"/>
    </source>
</evidence>
<dbReference type="PANTHER" id="PTHR30204:SF93">
    <property type="entry name" value="HTH MERR-TYPE DOMAIN-CONTAINING PROTEIN"/>
    <property type="match status" value="1"/>
</dbReference>
<evidence type="ECO:0000313" key="3">
    <source>
        <dbReference type="EMBL" id="TKK88803.1"/>
    </source>
</evidence>